<protein>
    <submittedName>
        <fullName evidence="1">Uncharacterized protein</fullName>
    </submittedName>
</protein>
<accession>A0A4Q2DKG8</accession>
<evidence type="ECO:0000313" key="2">
    <source>
        <dbReference type="Proteomes" id="UP000290288"/>
    </source>
</evidence>
<dbReference type="OrthoDB" id="3259136at2759"/>
<name>A0A4Q2DKG8_9AGAR</name>
<keyword evidence="2" id="KW-1185">Reference proteome</keyword>
<dbReference type="AlphaFoldDB" id="A0A4Q2DKG8"/>
<reference evidence="1 2" key="1">
    <citation type="submission" date="2019-01" db="EMBL/GenBank/DDBJ databases">
        <title>Draft genome sequence of Psathyrella aberdarensis IHI B618.</title>
        <authorList>
            <person name="Buettner E."/>
            <person name="Kellner H."/>
        </authorList>
    </citation>
    <scope>NUCLEOTIDE SEQUENCE [LARGE SCALE GENOMIC DNA]</scope>
    <source>
        <strain evidence="1 2">IHI B618</strain>
    </source>
</reference>
<dbReference type="Proteomes" id="UP000290288">
    <property type="component" value="Unassembled WGS sequence"/>
</dbReference>
<gene>
    <name evidence="1" type="ORF">EST38_g6645</name>
</gene>
<evidence type="ECO:0000313" key="1">
    <source>
        <dbReference type="EMBL" id="RXW19205.1"/>
    </source>
</evidence>
<proteinExistence type="predicted"/>
<dbReference type="EMBL" id="SDEE01000215">
    <property type="protein sequence ID" value="RXW19205.1"/>
    <property type="molecule type" value="Genomic_DNA"/>
</dbReference>
<sequence>MTIIEQALSETAPKVLATLSKTIHFFFNRVLYRTVILSSPGSIHALHRTATTSPHLLSQVKKLVVSWDQSDNLLNAKLSEIIEACRSLQAIVLPTLTSSIPDLAAHHDLKELVTPVFEDDETTNHFKLLPRADTITRLRFTEPGECGWLSPCEMLARFGNPRNLSHIQFSRRTGANEQNDLVFAEEVASILLSYPKLRLVVVSVFKGYAWSSDVSAVEDSHVWKILLDLKELDDRVVLVEGHRREWKKEYEDFHPEDSIDSRFWARFDD</sequence>
<organism evidence="1 2">
    <name type="scientific">Candolleomyces aberdarensis</name>
    <dbReference type="NCBI Taxonomy" id="2316362"/>
    <lineage>
        <taxon>Eukaryota</taxon>
        <taxon>Fungi</taxon>
        <taxon>Dikarya</taxon>
        <taxon>Basidiomycota</taxon>
        <taxon>Agaricomycotina</taxon>
        <taxon>Agaricomycetes</taxon>
        <taxon>Agaricomycetidae</taxon>
        <taxon>Agaricales</taxon>
        <taxon>Agaricineae</taxon>
        <taxon>Psathyrellaceae</taxon>
        <taxon>Candolleomyces</taxon>
    </lineage>
</organism>
<comment type="caution">
    <text evidence="1">The sequence shown here is derived from an EMBL/GenBank/DDBJ whole genome shotgun (WGS) entry which is preliminary data.</text>
</comment>